<evidence type="ECO:0000259" key="1">
    <source>
        <dbReference type="Pfam" id="PF02893"/>
    </source>
</evidence>
<protein>
    <submittedName>
        <fullName evidence="2">GRAM domain-containing protein</fullName>
    </submittedName>
</protein>
<feature type="domain" description="GRAM" evidence="1">
    <location>
        <begin position="5"/>
        <end position="96"/>
    </location>
</feature>
<evidence type="ECO:0000313" key="3">
    <source>
        <dbReference type="Proteomes" id="UP000295632"/>
    </source>
</evidence>
<sequence length="102" mass="11958">MVQRQEENIHFNIGANLQRGIEAVGGMLRVSEERLFFQPHRFNIQKKELEVPMHQIARTEKAKSFGFIPNRLKIIEHDGTQHTFIIGRRDEMIAFIESNRGE</sequence>
<reference evidence="2 3" key="1">
    <citation type="submission" date="2019-03" db="EMBL/GenBank/DDBJ databases">
        <title>Genomic Encyclopedia of Type Strains, Phase IV (KMG-IV): sequencing the most valuable type-strain genomes for metagenomic binning, comparative biology and taxonomic classification.</title>
        <authorList>
            <person name="Goeker M."/>
        </authorList>
    </citation>
    <scope>NUCLEOTIDE SEQUENCE [LARGE SCALE GENOMIC DNA]</scope>
    <source>
        <strain evidence="2 3">DSM 28697</strain>
    </source>
</reference>
<proteinExistence type="predicted"/>
<dbReference type="Gene3D" id="2.30.29.30">
    <property type="entry name" value="Pleckstrin-homology domain (PH domain)/Phosphotyrosine-binding domain (PTB)"/>
    <property type="match status" value="1"/>
</dbReference>
<comment type="caution">
    <text evidence="2">The sequence shown here is derived from an EMBL/GenBank/DDBJ whole genome shotgun (WGS) entry which is preliminary data.</text>
</comment>
<dbReference type="InterPro" id="IPR011993">
    <property type="entry name" value="PH-like_dom_sf"/>
</dbReference>
<dbReference type="EMBL" id="SNYJ01000024">
    <property type="protein sequence ID" value="TDQ34635.1"/>
    <property type="molecule type" value="Genomic_DNA"/>
</dbReference>
<keyword evidence="3" id="KW-1185">Reference proteome</keyword>
<dbReference type="InterPro" id="IPR004182">
    <property type="entry name" value="GRAM"/>
</dbReference>
<dbReference type="Pfam" id="PF02893">
    <property type="entry name" value="GRAM"/>
    <property type="match status" value="1"/>
</dbReference>
<organism evidence="2 3">
    <name type="scientific">Aureibacillus halotolerans</name>
    <dbReference type="NCBI Taxonomy" id="1508390"/>
    <lineage>
        <taxon>Bacteria</taxon>
        <taxon>Bacillati</taxon>
        <taxon>Bacillota</taxon>
        <taxon>Bacilli</taxon>
        <taxon>Bacillales</taxon>
        <taxon>Bacillaceae</taxon>
        <taxon>Aureibacillus</taxon>
    </lineage>
</organism>
<evidence type="ECO:0000313" key="2">
    <source>
        <dbReference type="EMBL" id="TDQ34635.1"/>
    </source>
</evidence>
<gene>
    <name evidence="2" type="ORF">EV213_12453</name>
</gene>
<dbReference type="RefSeq" id="WP_166639419.1">
    <property type="nucleotide sequence ID" value="NZ_SNYJ01000024.1"/>
</dbReference>
<dbReference type="Proteomes" id="UP000295632">
    <property type="component" value="Unassembled WGS sequence"/>
</dbReference>
<accession>A0A4R6TRI3</accession>
<dbReference type="AlphaFoldDB" id="A0A4R6TRI3"/>
<name>A0A4R6TRI3_9BACI</name>